<dbReference type="Proteomes" id="UP001221328">
    <property type="component" value="Unassembled WGS sequence"/>
</dbReference>
<evidence type="ECO:0000313" key="3">
    <source>
        <dbReference type="EMBL" id="MDC2958139.1"/>
    </source>
</evidence>
<dbReference type="Pfam" id="PF13581">
    <property type="entry name" value="HATPase_c_2"/>
    <property type="match status" value="1"/>
</dbReference>
<accession>A0ABT5G038</accession>
<dbReference type="GO" id="GO:0005524">
    <property type="term" value="F:ATP binding"/>
    <property type="evidence" value="ECO:0007669"/>
    <property type="project" value="UniProtKB-KW"/>
</dbReference>
<keyword evidence="1" id="KW-0418">Kinase</keyword>
<reference evidence="3 4" key="1">
    <citation type="journal article" date="2015" name="Int. J. Syst. Evol. Microbiol.">
        <title>Streptomyces gilvifuscus sp. nov., an actinomycete that produces antibacterial compounds isolated from soil.</title>
        <authorList>
            <person name="Nguyen T.M."/>
            <person name="Kim J."/>
        </authorList>
    </citation>
    <scope>NUCLEOTIDE SEQUENCE [LARGE SCALE GENOMIC DNA]</scope>
    <source>
        <strain evidence="3 4">T113</strain>
    </source>
</reference>
<organism evidence="3 4">
    <name type="scientific">Streptomyces gilvifuscus</name>
    <dbReference type="NCBI Taxonomy" id="1550617"/>
    <lineage>
        <taxon>Bacteria</taxon>
        <taxon>Bacillati</taxon>
        <taxon>Actinomycetota</taxon>
        <taxon>Actinomycetes</taxon>
        <taxon>Kitasatosporales</taxon>
        <taxon>Streptomycetaceae</taxon>
        <taxon>Streptomyces</taxon>
    </lineage>
</organism>
<evidence type="ECO:0000313" key="4">
    <source>
        <dbReference type="Proteomes" id="UP001221328"/>
    </source>
</evidence>
<keyword evidence="4" id="KW-1185">Reference proteome</keyword>
<dbReference type="EMBL" id="JAQOSK010000011">
    <property type="protein sequence ID" value="MDC2958139.1"/>
    <property type="molecule type" value="Genomic_DNA"/>
</dbReference>
<evidence type="ECO:0000256" key="1">
    <source>
        <dbReference type="ARBA" id="ARBA00022527"/>
    </source>
</evidence>
<keyword evidence="1" id="KW-0808">Transferase</keyword>
<dbReference type="PANTHER" id="PTHR35526">
    <property type="entry name" value="ANTI-SIGMA-F FACTOR RSBW-RELATED"/>
    <property type="match status" value="1"/>
</dbReference>
<feature type="domain" description="Histidine kinase/HSP90-like ATPase" evidence="2">
    <location>
        <begin position="20"/>
        <end position="138"/>
    </location>
</feature>
<gene>
    <name evidence="3" type="ORF">PO587_27205</name>
</gene>
<proteinExistence type="predicted"/>
<comment type="caution">
    <text evidence="3">The sequence shown here is derived from an EMBL/GenBank/DDBJ whole genome shotgun (WGS) entry which is preliminary data.</text>
</comment>
<dbReference type="InterPro" id="IPR003594">
    <property type="entry name" value="HATPase_dom"/>
</dbReference>
<keyword evidence="1" id="KW-0723">Serine/threonine-protein kinase</keyword>
<protein>
    <submittedName>
        <fullName evidence="3">ATP-binding protein</fullName>
    </submittedName>
</protein>
<keyword evidence="3" id="KW-0547">Nucleotide-binding</keyword>
<evidence type="ECO:0000259" key="2">
    <source>
        <dbReference type="Pfam" id="PF13581"/>
    </source>
</evidence>
<dbReference type="InterPro" id="IPR050267">
    <property type="entry name" value="Anti-sigma-factor_SerPK"/>
</dbReference>
<keyword evidence="3" id="KW-0067">ATP-binding</keyword>
<sequence length="200" mass="21946">MSADDVTPIPLLASSIRLKAIPQAVAAARLFVRHNFMLWDLEEHIETATLIMSELATNAVRASNESNPQTTDELVIGGQLRAIESSLFVEVWDRTSTTPVRKDPDQDAEGGRGLLLVDAVAKQWNIYHPSAGGKIVWAELPLGFALEPSNCVYEHVPLLLPQGLRARYSSAEHQARRALLDSLLSTTLSANTMMRMTDAT</sequence>
<dbReference type="CDD" id="cd16936">
    <property type="entry name" value="HATPase_RsbW-like"/>
    <property type="match status" value="1"/>
</dbReference>
<name>A0ABT5G038_9ACTN</name>
<dbReference type="PANTHER" id="PTHR35526:SF3">
    <property type="entry name" value="ANTI-SIGMA-F FACTOR RSBW"/>
    <property type="match status" value="1"/>
</dbReference>
<dbReference type="RefSeq" id="WP_272177041.1">
    <property type="nucleotide sequence ID" value="NZ_JAQOSK010000011.1"/>
</dbReference>
<dbReference type="Gene3D" id="3.30.565.10">
    <property type="entry name" value="Histidine kinase-like ATPase, C-terminal domain"/>
    <property type="match status" value="1"/>
</dbReference>
<dbReference type="InterPro" id="IPR036890">
    <property type="entry name" value="HATPase_C_sf"/>
</dbReference>